<dbReference type="Proteomes" id="UP001549320">
    <property type="component" value="Unassembled WGS sequence"/>
</dbReference>
<evidence type="ECO:0000313" key="2">
    <source>
        <dbReference type="Proteomes" id="UP001549320"/>
    </source>
</evidence>
<reference evidence="1 2" key="1">
    <citation type="submission" date="2024-06" db="EMBL/GenBank/DDBJ databases">
        <title>Sorghum-associated microbial communities from plants grown in Nebraska, USA.</title>
        <authorList>
            <person name="Schachtman D."/>
        </authorList>
    </citation>
    <scope>NUCLEOTIDE SEQUENCE [LARGE SCALE GENOMIC DNA]</scope>
    <source>
        <strain evidence="1 2">2709</strain>
    </source>
</reference>
<keyword evidence="2" id="KW-1185">Reference proteome</keyword>
<organism evidence="1 2">
    <name type="scientific">Ottowia thiooxydans</name>
    <dbReference type="NCBI Taxonomy" id="219182"/>
    <lineage>
        <taxon>Bacteria</taxon>
        <taxon>Pseudomonadati</taxon>
        <taxon>Pseudomonadota</taxon>
        <taxon>Betaproteobacteria</taxon>
        <taxon>Burkholderiales</taxon>
        <taxon>Comamonadaceae</taxon>
        <taxon>Ottowia</taxon>
    </lineage>
</organism>
<comment type="caution">
    <text evidence="1">The sequence shown here is derived from an EMBL/GenBank/DDBJ whole genome shotgun (WGS) entry which is preliminary data.</text>
</comment>
<evidence type="ECO:0000313" key="1">
    <source>
        <dbReference type="EMBL" id="MET4575183.1"/>
    </source>
</evidence>
<dbReference type="EMBL" id="JBEPSH010000001">
    <property type="protein sequence ID" value="MET4575183.1"/>
    <property type="molecule type" value="Genomic_DNA"/>
</dbReference>
<name>A0ABV2Q2C6_9BURK</name>
<proteinExistence type="predicted"/>
<gene>
    <name evidence="1" type="ORF">ABIE13_000280</name>
</gene>
<accession>A0ABV2Q2C6</accession>
<sequence length="63" mass="6618">MVRANGKAACQLLAGPAKQSTQEDAELTLLRHAVSTVTVLPEPEYAPRHCAQAPPGCTHLPGN</sequence>
<protein>
    <submittedName>
        <fullName evidence="1">Uncharacterized protein</fullName>
    </submittedName>
</protein>